<comment type="caution">
    <text evidence="2">The sequence shown here is derived from an EMBL/GenBank/DDBJ whole genome shotgun (WGS) entry which is preliminary data.</text>
</comment>
<proteinExistence type="predicted"/>
<evidence type="ECO:0000313" key="2">
    <source>
        <dbReference type="EMBL" id="KAK6358227.1"/>
    </source>
</evidence>
<name>A0AAV9V8D9_9PEZI</name>
<evidence type="ECO:0000259" key="1">
    <source>
        <dbReference type="PROSITE" id="PS50181"/>
    </source>
</evidence>
<dbReference type="AlphaFoldDB" id="A0AAV9V8D9"/>
<dbReference type="CDD" id="cd09917">
    <property type="entry name" value="F-box_SF"/>
    <property type="match status" value="1"/>
</dbReference>
<evidence type="ECO:0000313" key="3">
    <source>
        <dbReference type="Proteomes" id="UP001373714"/>
    </source>
</evidence>
<organism evidence="2 3">
    <name type="scientific">Orbilia blumenaviensis</name>
    <dbReference type="NCBI Taxonomy" id="1796055"/>
    <lineage>
        <taxon>Eukaryota</taxon>
        <taxon>Fungi</taxon>
        <taxon>Dikarya</taxon>
        <taxon>Ascomycota</taxon>
        <taxon>Pezizomycotina</taxon>
        <taxon>Orbiliomycetes</taxon>
        <taxon>Orbiliales</taxon>
        <taxon>Orbiliaceae</taxon>
        <taxon>Orbilia</taxon>
    </lineage>
</organism>
<dbReference type="Proteomes" id="UP001373714">
    <property type="component" value="Unassembled WGS sequence"/>
</dbReference>
<gene>
    <name evidence="2" type="ORF">TWF730_007577</name>
</gene>
<dbReference type="Pfam" id="PF00646">
    <property type="entry name" value="F-box"/>
    <property type="match status" value="1"/>
</dbReference>
<dbReference type="PROSITE" id="PS50181">
    <property type="entry name" value="FBOX"/>
    <property type="match status" value="1"/>
</dbReference>
<feature type="domain" description="F-box" evidence="1">
    <location>
        <begin position="11"/>
        <end position="58"/>
    </location>
</feature>
<protein>
    <recommendedName>
        <fullName evidence="1">F-box domain-containing protein</fullName>
    </recommendedName>
</protein>
<dbReference type="InterPro" id="IPR036047">
    <property type="entry name" value="F-box-like_dom_sf"/>
</dbReference>
<sequence length="536" mass="62420">MDGLDDTQSVLNPFLNLPIDILLHITKNLAFRDLIALSLTTKGLRYIRPKRPEDKREVRCMTRIHRRFLAADNRPQGQHKPIENGSWNPFVDRCPYCQDPLCPPTCETALFLDADSGFFFPRHLFPINLAKFKYGRRSTEQHKEYAQFPSQKRTGQTYFYSTIWCEHHRCPRDMLAKDKYYNFKNGLGVPLFLKEYHQWRQTKLLCHEVGIGYWVHDRWKVGHRLPPGAQGLDEAKEDDLVPVHEKFFYDSICLHCLSELPFEMDFHFWRQAQFLAYFCTCNRDAKRSKEGYQPPKPRRRTCCYRGPRVPIEHEGCQTCGYLSMKFTRIEAFDFVQERADGTRIEKGRGEGYWAYLATECRMGPAPAGYRGDEKRRLWPARPEENAKFLDIVRGPGYGLISLDKPGIGIQDLPNKVLRQILGYLAAGDPKDLDGDMHFFALRSSYCFIKAWYGREAIGQVKQNLTEPYYILSELLTGMSPRNFDETDKYTLGQIDHKARILKPDTHRRYYKKHVTASVVDEESDSYDGALPVPLPD</sequence>
<dbReference type="SUPFAM" id="SSF81383">
    <property type="entry name" value="F-box domain"/>
    <property type="match status" value="1"/>
</dbReference>
<accession>A0AAV9V8D9</accession>
<reference evidence="2 3" key="1">
    <citation type="submission" date="2019-10" db="EMBL/GenBank/DDBJ databases">
        <authorList>
            <person name="Palmer J.M."/>
        </authorList>
    </citation>
    <scope>NUCLEOTIDE SEQUENCE [LARGE SCALE GENOMIC DNA]</scope>
    <source>
        <strain evidence="2 3">TWF730</strain>
    </source>
</reference>
<dbReference type="EMBL" id="JAVHNS010000004">
    <property type="protein sequence ID" value="KAK6358227.1"/>
    <property type="molecule type" value="Genomic_DNA"/>
</dbReference>
<dbReference type="InterPro" id="IPR001810">
    <property type="entry name" value="F-box_dom"/>
</dbReference>
<keyword evidence="3" id="KW-1185">Reference proteome</keyword>